<feature type="region of interest" description="Disordered" evidence="1">
    <location>
        <begin position="40"/>
        <end position="60"/>
    </location>
</feature>
<accession>A0AAE8XJX8</accession>
<sequence length="60" mass="6856">MSAEVTREPGFTKWLAWCEECGDGVRQGRARAEAWADRHNAARHSIPTPHVDREQWIPGK</sequence>
<evidence type="ECO:0000313" key="3">
    <source>
        <dbReference type="Proteomes" id="UP000828064"/>
    </source>
</evidence>
<evidence type="ECO:0000313" key="2">
    <source>
        <dbReference type="EMBL" id="UAW09426.1"/>
    </source>
</evidence>
<reference evidence="2 3" key="1">
    <citation type="submission" date="2021-08" db="EMBL/GenBank/DDBJ databases">
        <authorList>
            <person name="Gillison A.D."/>
            <person name="Kleven A.S."/>
            <person name="Allen M.J."/>
            <person name="Garcia Costas A.M."/>
            <person name="Merkhofer E.C."/>
            <person name="Garlena R.A."/>
            <person name="Russell D.A."/>
            <person name="Jacobs-Sera D."/>
            <person name="Hatfull G.F."/>
        </authorList>
    </citation>
    <scope>NUCLEOTIDE SEQUENCE [LARGE SCALE GENOMIC DNA]</scope>
</reference>
<keyword evidence="3" id="KW-1185">Reference proteome</keyword>
<name>A0AAE8XJX8_9CAUD</name>
<evidence type="ECO:0000256" key="1">
    <source>
        <dbReference type="SAM" id="MobiDB-lite"/>
    </source>
</evidence>
<protein>
    <submittedName>
        <fullName evidence="2">Uncharacterized protein</fullName>
    </submittedName>
</protein>
<dbReference type="Proteomes" id="UP000828064">
    <property type="component" value="Segment"/>
</dbReference>
<proteinExistence type="predicted"/>
<feature type="compositionally biased region" description="Basic and acidic residues" evidence="1">
    <location>
        <begin position="50"/>
        <end position="60"/>
    </location>
</feature>
<dbReference type="EMBL" id="MZ747522">
    <property type="protein sequence ID" value="UAW09426.1"/>
    <property type="molecule type" value="Genomic_DNA"/>
</dbReference>
<organism evidence="2 3">
    <name type="scientific">Arthrobacter phage Klevey</name>
    <dbReference type="NCBI Taxonomy" id="2867481"/>
    <lineage>
        <taxon>Viruses</taxon>
        <taxon>Duplodnaviria</taxon>
        <taxon>Heunggongvirae</taxon>
        <taxon>Uroviricota</taxon>
        <taxon>Caudoviricetes</taxon>
        <taxon>Berryhillviridae</taxon>
        <taxon>Lilmacvirus</taxon>
        <taxon>Lilmacvirus klevey</taxon>
    </lineage>
</organism>
<gene>
    <name evidence="2" type="primary">70</name>
    <name evidence="2" type="ORF">SEA_KLEVEY_70</name>
</gene>